<dbReference type="EMBL" id="CAJGYM010000119">
    <property type="protein sequence ID" value="CAD6198247.1"/>
    <property type="molecule type" value="Genomic_DNA"/>
</dbReference>
<evidence type="ECO:0000313" key="3">
    <source>
        <dbReference type="Proteomes" id="UP000835052"/>
    </source>
</evidence>
<keyword evidence="1" id="KW-1133">Transmembrane helix</keyword>
<proteinExistence type="predicted"/>
<organism evidence="2 3">
    <name type="scientific">Caenorhabditis auriculariae</name>
    <dbReference type="NCBI Taxonomy" id="2777116"/>
    <lineage>
        <taxon>Eukaryota</taxon>
        <taxon>Metazoa</taxon>
        <taxon>Ecdysozoa</taxon>
        <taxon>Nematoda</taxon>
        <taxon>Chromadorea</taxon>
        <taxon>Rhabditida</taxon>
        <taxon>Rhabditina</taxon>
        <taxon>Rhabditomorpha</taxon>
        <taxon>Rhabditoidea</taxon>
        <taxon>Rhabditidae</taxon>
        <taxon>Peloderinae</taxon>
        <taxon>Caenorhabditis</taxon>
    </lineage>
</organism>
<name>A0A8S1HQ60_9PELO</name>
<feature type="transmembrane region" description="Helical" evidence="1">
    <location>
        <begin position="79"/>
        <end position="103"/>
    </location>
</feature>
<accession>A0A8S1HQ60</accession>
<keyword evidence="1" id="KW-0812">Transmembrane</keyword>
<keyword evidence="1" id="KW-0472">Membrane</keyword>
<dbReference type="Pfam" id="PF21525">
    <property type="entry name" value="Nlp36"/>
    <property type="match status" value="1"/>
</dbReference>
<keyword evidence="3" id="KW-1185">Reference proteome</keyword>
<sequence>MIRPRHGVPALVIARSSQPGKFMSRPVTPIPSSAASDPQRLALGCTLHWRTPSLAVRPAEKRESARRAMPKQILEFNDYLGAVAVWCVFFCIVFLLCIVLNFYCVTEKDDVTVLEEWGYRKNLNVKLGPHRKSFIARQTRQAFKHDH</sequence>
<protein>
    <submittedName>
        <fullName evidence="2">Uncharacterized protein</fullName>
    </submittedName>
</protein>
<dbReference type="OrthoDB" id="5786091at2759"/>
<gene>
    <name evidence="2" type="ORF">CAUJ_LOCUS14153</name>
</gene>
<dbReference type="AlphaFoldDB" id="A0A8S1HQ60"/>
<evidence type="ECO:0000256" key="1">
    <source>
        <dbReference type="SAM" id="Phobius"/>
    </source>
</evidence>
<evidence type="ECO:0000313" key="2">
    <source>
        <dbReference type="EMBL" id="CAD6198247.1"/>
    </source>
</evidence>
<dbReference type="Proteomes" id="UP000835052">
    <property type="component" value="Unassembled WGS sequence"/>
</dbReference>
<comment type="caution">
    <text evidence="2">The sequence shown here is derived from an EMBL/GenBank/DDBJ whole genome shotgun (WGS) entry which is preliminary data.</text>
</comment>
<reference evidence="2" key="1">
    <citation type="submission" date="2020-10" db="EMBL/GenBank/DDBJ databases">
        <authorList>
            <person name="Kikuchi T."/>
        </authorList>
    </citation>
    <scope>NUCLEOTIDE SEQUENCE</scope>
    <source>
        <strain evidence="2">NKZ352</strain>
    </source>
</reference>